<evidence type="ECO:0000256" key="8">
    <source>
        <dbReference type="SAM" id="Phobius"/>
    </source>
</evidence>
<gene>
    <name evidence="9" type="ORF">WALSEDRAFT_60243</name>
</gene>
<evidence type="ECO:0000256" key="7">
    <source>
        <dbReference type="SAM" id="MobiDB-lite"/>
    </source>
</evidence>
<evidence type="ECO:0000256" key="3">
    <source>
        <dbReference type="ARBA" id="ARBA00022692"/>
    </source>
</evidence>
<dbReference type="Proteomes" id="UP000005242">
    <property type="component" value="Unassembled WGS sequence"/>
</dbReference>
<feature type="transmembrane region" description="Helical" evidence="8">
    <location>
        <begin position="12"/>
        <end position="29"/>
    </location>
</feature>
<evidence type="ECO:0000256" key="5">
    <source>
        <dbReference type="ARBA" id="ARBA00022989"/>
    </source>
</evidence>
<evidence type="ECO:0000313" key="10">
    <source>
        <dbReference type="Proteomes" id="UP000005242"/>
    </source>
</evidence>
<dbReference type="PANTHER" id="PTHR13131:SF5">
    <property type="entry name" value="CYSTINOSIN"/>
    <property type="match status" value="1"/>
</dbReference>
<dbReference type="InParanoid" id="I4YCU4"/>
<dbReference type="GO" id="GO:0015184">
    <property type="term" value="F:L-cystine transmembrane transporter activity"/>
    <property type="evidence" value="ECO:0007669"/>
    <property type="project" value="TreeGrafter"/>
</dbReference>
<feature type="transmembrane region" description="Helical" evidence="8">
    <location>
        <begin position="178"/>
        <end position="201"/>
    </location>
</feature>
<dbReference type="PANTHER" id="PTHR13131">
    <property type="entry name" value="CYSTINOSIN"/>
    <property type="match status" value="1"/>
</dbReference>
<evidence type="ECO:0000256" key="6">
    <source>
        <dbReference type="ARBA" id="ARBA00023136"/>
    </source>
</evidence>
<keyword evidence="3 8" id="KW-0812">Transmembrane</keyword>
<dbReference type="EMBL" id="JH668230">
    <property type="protein sequence ID" value="EIM21786.1"/>
    <property type="molecule type" value="Genomic_DNA"/>
</dbReference>
<feature type="transmembrane region" description="Helical" evidence="8">
    <location>
        <begin position="121"/>
        <end position="142"/>
    </location>
</feature>
<comment type="subcellular location">
    <subcellularLocation>
        <location evidence="1">Endomembrane system</location>
        <topology evidence="1">Multi-pass membrane protein</topology>
    </subcellularLocation>
</comment>
<dbReference type="OrthoDB" id="75720at2759"/>
<dbReference type="SMART" id="SM00679">
    <property type="entry name" value="CTNS"/>
    <property type="match status" value="2"/>
</dbReference>
<sequence length="271" mass="31098">MPSTLSNILGWSYVTSWCLSFYPQLIVNYKRKRVDGVSIDFLYLNVLGFLCLTIYNLAFLYSDTVKEEYKARHNGNDSTVQFNDALFAMHAFTLSVVGVIQSLVYPRSKSQQSVSITSGTTIWVVVDGFFVLSLFVYLGWWSLELIDLLYFLSGVKLYVTVCKYVPQMLHNYRRKSTVGFSIFNILFDFVGGFLSLLQLIVDSVGSGDLTGIIGNPIKLSLSLVTLVFDIIFMVQHYYLYRGNDHVEYDEENTHTHPHRRHSHTEENRAFL</sequence>
<dbReference type="InterPro" id="IPR006603">
    <property type="entry name" value="PQ-loop_rpt"/>
</dbReference>
<keyword evidence="10" id="KW-1185">Reference proteome</keyword>
<name>I4YCU4_WALMC</name>
<proteinExistence type="predicted"/>
<dbReference type="Gene3D" id="1.20.1280.290">
    <property type="match status" value="2"/>
</dbReference>
<dbReference type="HOGENOM" id="CLU_046327_0_0_1"/>
<dbReference type="GeneID" id="18473833"/>
<accession>I4YCU4</accession>
<dbReference type="InterPro" id="IPR005282">
    <property type="entry name" value="LC_transporter"/>
</dbReference>
<protein>
    <submittedName>
        <fullName evidence="9">PQ-loop-domain-containing protein</fullName>
    </submittedName>
</protein>
<keyword evidence="6 8" id="KW-0472">Membrane</keyword>
<keyword evidence="2" id="KW-0813">Transport</keyword>
<keyword evidence="5 8" id="KW-1133">Transmembrane helix</keyword>
<dbReference type="Pfam" id="PF04193">
    <property type="entry name" value="PQ-loop"/>
    <property type="match status" value="2"/>
</dbReference>
<feature type="region of interest" description="Disordered" evidence="7">
    <location>
        <begin position="250"/>
        <end position="271"/>
    </location>
</feature>
<dbReference type="KEGG" id="wse:WALSEDRAFT_60243"/>
<dbReference type="NCBIfam" id="TIGR00951">
    <property type="entry name" value="2A43"/>
    <property type="match status" value="1"/>
</dbReference>
<dbReference type="GO" id="GO:0012505">
    <property type="term" value="C:endomembrane system"/>
    <property type="evidence" value="ECO:0007669"/>
    <property type="project" value="UniProtKB-SubCell"/>
</dbReference>
<evidence type="ECO:0000256" key="4">
    <source>
        <dbReference type="ARBA" id="ARBA00022737"/>
    </source>
</evidence>
<evidence type="ECO:0000256" key="2">
    <source>
        <dbReference type="ARBA" id="ARBA00022448"/>
    </source>
</evidence>
<dbReference type="OMA" id="WIDVIYT"/>
<dbReference type="GO" id="GO:0005774">
    <property type="term" value="C:vacuolar membrane"/>
    <property type="evidence" value="ECO:0007669"/>
    <property type="project" value="TreeGrafter"/>
</dbReference>
<organism evidence="9 10">
    <name type="scientific">Wallemia mellicola (strain ATCC MYA-4683 / CBS 633.66)</name>
    <name type="common">Wallemia sebi (CBS 633.66)</name>
    <dbReference type="NCBI Taxonomy" id="671144"/>
    <lineage>
        <taxon>Eukaryota</taxon>
        <taxon>Fungi</taxon>
        <taxon>Dikarya</taxon>
        <taxon>Basidiomycota</taxon>
        <taxon>Wallemiomycotina</taxon>
        <taxon>Wallemiomycetes</taxon>
        <taxon>Wallemiales</taxon>
        <taxon>Wallemiaceae</taxon>
        <taxon>Wallemia</taxon>
    </lineage>
</organism>
<feature type="transmembrane region" description="Helical" evidence="8">
    <location>
        <begin position="41"/>
        <end position="62"/>
    </location>
</feature>
<evidence type="ECO:0000313" key="9">
    <source>
        <dbReference type="EMBL" id="EIM21786.1"/>
    </source>
</evidence>
<dbReference type="RefSeq" id="XP_006958092.1">
    <property type="nucleotide sequence ID" value="XM_006958030.1"/>
</dbReference>
<feature type="transmembrane region" description="Helical" evidence="8">
    <location>
        <begin position="82"/>
        <end position="100"/>
    </location>
</feature>
<keyword evidence="4" id="KW-0677">Repeat</keyword>
<reference evidence="9 10" key="1">
    <citation type="journal article" date="2012" name="Fungal Genet. Biol.">
        <title>The genome of the xerotolerant mold Wallemia sebi reveals adaptations to osmotic stress and suggests cryptic sexual reproduction.</title>
        <authorList>
            <person name="Padamsee M."/>
            <person name="Kumar T.K.A."/>
            <person name="Riley R."/>
            <person name="Binder M."/>
            <person name="Boyd A."/>
            <person name="Calvo A.M."/>
            <person name="Furukawa K."/>
            <person name="Hesse C."/>
            <person name="Hohmann S."/>
            <person name="James T.Y."/>
            <person name="LaButti K."/>
            <person name="Lapidus A."/>
            <person name="Lindquist E."/>
            <person name="Lucas S."/>
            <person name="Miller K."/>
            <person name="Shantappa S."/>
            <person name="Grigoriev I.V."/>
            <person name="Hibbett D.S."/>
            <person name="McLaughlin D.J."/>
            <person name="Spatafora J.W."/>
            <person name="Aime M.C."/>
        </authorList>
    </citation>
    <scope>NUCLEOTIDE SEQUENCE [LARGE SCALE GENOMIC DNA]</scope>
    <source>
        <strain evidence="10">ATCC MYA-4683 / CBS 633.66</strain>
    </source>
</reference>
<dbReference type="AlphaFoldDB" id="I4YCU4"/>
<dbReference type="eggNOG" id="KOG3145">
    <property type="taxonomic scope" value="Eukaryota"/>
</dbReference>
<evidence type="ECO:0000256" key="1">
    <source>
        <dbReference type="ARBA" id="ARBA00004127"/>
    </source>
</evidence>
<feature type="transmembrane region" description="Helical" evidence="8">
    <location>
        <begin position="221"/>
        <end position="240"/>
    </location>
</feature>